<sequence length="106" mass="12581">MRRKVVEEGRGNGFYCGRRDLNTKVGEEKRSKSRVNYPHDPLYKFFPLRSGGIFAPLEKKGRKIPPHTQGEIFAIKLRWVNKEIVLFFPPLILLYTKRFHVTNFFR</sequence>
<protein>
    <submittedName>
        <fullName evidence="1">Uncharacterized protein</fullName>
    </submittedName>
</protein>
<accession>A0A8D9BQ25</accession>
<proteinExistence type="predicted"/>
<organism evidence="1">
    <name type="scientific">Cacopsylla melanoneura</name>
    <dbReference type="NCBI Taxonomy" id="428564"/>
    <lineage>
        <taxon>Eukaryota</taxon>
        <taxon>Metazoa</taxon>
        <taxon>Ecdysozoa</taxon>
        <taxon>Arthropoda</taxon>
        <taxon>Hexapoda</taxon>
        <taxon>Insecta</taxon>
        <taxon>Pterygota</taxon>
        <taxon>Neoptera</taxon>
        <taxon>Paraneoptera</taxon>
        <taxon>Hemiptera</taxon>
        <taxon>Sternorrhyncha</taxon>
        <taxon>Psylloidea</taxon>
        <taxon>Psyllidae</taxon>
        <taxon>Psyllinae</taxon>
        <taxon>Cacopsylla</taxon>
    </lineage>
</organism>
<dbReference type="EMBL" id="HBUF01665090">
    <property type="protein sequence ID" value="CAG6789455.1"/>
    <property type="molecule type" value="Transcribed_RNA"/>
</dbReference>
<evidence type="ECO:0000313" key="1">
    <source>
        <dbReference type="EMBL" id="CAG6789455.1"/>
    </source>
</evidence>
<name>A0A8D9BQ25_9HEMI</name>
<dbReference type="AlphaFoldDB" id="A0A8D9BQ25"/>
<reference evidence="1" key="1">
    <citation type="submission" date="2021-05" db="EMBL/GenBank/DDBJ databases">
        <authorList>
            <person name="Alioto T."/>
            <person name="Alioto T."/>
            <person name="Gomez Garrido J."/>
        </authorList>
    </citation>
    <scope>NUCLEOTIDE SEQUENCE</scope>
</reference>